<proteinExistence type="predicted"/>
<dbReference type="AlphaFoldDB" id="A0A4Y1MWA1"/>
<organism evidence="2">
    <name type="scientific">Roseomonas mucosa</name>
    <dbReference type="NCBI Taxonomy" id="207340"/>
    <lineage>
        <taxon>Bacteria</taxon>
        <taxon>Pseudomonadati</taxon>
        <taxon>Pseudomonadota</taxon>
        <taxon>Alphaproteobacteria</taxon>
        <taxon>Acetobacterales</taxon>
        <taxon>Roseomonadaceae</taxon>
        <taxon>Roseomonas</taxon>
    </lineage>
</organism>
<protein>
    <submittedName>
        <fullName evidence="2">Uncharacterized protein</fullName>
    </submittedName>
</protein>
<sequence>MALRGGPPGERRRLSPRTPSPPGTEAGPRTPGFRWRLRWTLFCGLIPGSRWRRGSPEKEKTSCPRW</sequence>
<evidence type="ECO:0000313" key="2">
    <source>
        <dbReference type="EMBL" id="AWV22246.1"/>
    </source>
</evidence>
<gene>
    <name evidence="2" type="ORF">RADP37_04239</name>
</gene>
<name>A0A4Y1MWA1_9PROT</name>
<dbReference type="EMBL" id="CP025189">
    <property type="protein sequence ID" value="AWV22246.1"/>
    <property type="molecule type" value="Genomic_DNA"/>
</dbReference>
<evidence type="ECO:0000256" key="1">
    <source>
        <dbReference type="SAM" id="MobiDB-lite"/>
    </source>
</evidence>
<feature type="region of interest" description="Disordered" evidence="1">
    <location>
        <begin position="1"/>
        <end position="32"/>
    </location>
</feature>
<accession>A0A4Y1MWA1</accession>
<reference evidence="2" key="1">
    <citation type="submission" date="2017-12" db="EMBL/GenBank/DDBJ databases">
        <authorList>
            <person name="Martens C."/>
            <person name="Dahlstrom E."/>
            <person name="Barbian K."/>
            <person name="Sykora L."/>
            <person name="Ricklefs S."/>
            <person name="Bruno D."/>
            <person name="Anzick I."/>
            <person name="Myles I."/>
            <person name="Datta S.K."/>
        </authorList>
    </citation>
    <scope>NUCLEOTIDE SEQUENCE</scope>
    <source>
        <strain evidence="2">AD2</strain>
    </source>
</reference>